<dbReference type="EMBL" id="CP014544">
    <property type="protein sequence ID" value="AMO68285.1"/>
    <property type="molecule type" value="Genomic_DNA"/>
</dbReference>
<dbReference type="KEGG" id="zal:AZF00_08200"/>
<dbReference type="InterPro" id="IPR002347">
    <property type="entry name" value="SDR_fam"/>
</dbReference>
<dbReference type="InterPro" id="IPR036291">
    <property type="entry name" value="NAD(P)-bd_dom_sf"/>
</dbReference>
<evidence type="ECO:0000256" key="2">
    <source>
        <dbReference type="ARBA" id="ARBA00023002"/>
    </source>
</evidence>
<dbReference type="PROSITE" id="PS00061">
    <property type="entry name" value="ADH_SHORT"/>
    <property type="match status" value="1"/>
</dbReference>
<dbReference type="RefSeq" id="WP_008247782.1">
    <property type="nucleotide sequence ID" value="NZ_CP014544.1"/>
</dbReference>
<dbReference type="AlphaFoldDB" id="A0A127M4X5"/>
<dbReference type="Gene3D" id="3.40.50.720">
    <property type="entry name" value="NAD(P)-binding Rossmann-like Domain"/>
    <property type="match status" value="1"/>
</dbReference>
<dbReference type="PRINTS" id="PR00081">
    <property type="entry name" value="GDHRDH"/>
</dbReference>
<comment type="similarity">
    <text evidence="1 3">Belongs to the short-chain dehydrogenases/reductases (SDR) family.</text>
</comment>
<dbReference type="PRINTS" id="PR00080">
    <property type="entry name" value="SDRFAMILY"/>
</dbReference>
<evidence type="ECO:0000256" key="3">
    <source>
        <dbReference type="RuleBase" id="RU000363"/>
    </source>
</evidence>
<dbReference type="PANTHER" id="PTHR44196">
    <property type="entry name" value="DEHYDROGENASE/REDUCTASE SDR FAMILY MEMBER 7B"/>
    <property type="match status" value="1"/>
</dbReference>
<protein>
    <submittedName>
        <fullName evidence="4">Short-chain dehydrogenase</fullName>
    </submittedName>
</protein>
<dbReference type="STRING" id="1470434.AZF00_08200"/>
<evidence type="ECO:0000313" key="5">
    <source>
        <dbReference type="Proteomes" id="UP000074119"/>
    </source>
</evidence>
<dbReference type="PANTHER" id="PTHR44196:SF1">
    <property type="entry name" value="DEHYDROGENASE_REDUCTASE SDR FAMILY MEMBER 7B"/>
    <property type="match status" value="1"/>
</dbReference>
<keyword evidence="2" id="KW-0560">Oxidoreductase</keyword>
<gene>
    <name evidence="4" type="ORF">AZF00_08200</name>
</gene>
<name>A0A127M4X5_9GAMM</name>
<dbReference type="SUPFAM" id="SSF51735">
    <property type="entry name" value="NAD(P)-binding Rossmann-fold domains"/>
    <property type="match status" value="1"/>
</dbReference>
<dbReference type="Proteomes" id="UP000074119">
    <property type="component" value="Chromosome"/>
</dbReference>
<evidence type="ECO:0000313" key="4">
    <source>
        <dbReference type="EMBL" id="AMO68285.1"/>
    </source>
</evidence>
<dbReference type="GO" id="GO:0016491">
    <property type="term" value="F:oxidoreductase activity"/>
    <property type="evidence" value="ECO:0007669"/>
    <property type="project" value="UniProtKB-KW"/>
</dbReference>
<organism evidence="4 5">
    <name type="scientific">Zhongshania aliphaticivorans</name>
    <dbReference type="NCBI Taxonomy" id="1470434"/>
    <lineage>
        <taxon>Bacteria</taxon>
        <taxon>Pseudomonadati</taxon>
        <taxon>Pseudomonadota</taxon>
        <taxon>Gammaproteobacteria</taxon>
        <taxon>Cellvibrionales</taxon>
        <taxon>Spongiibacteraceae</taxon>
        <taxon>Zhongshania</taxon>
    </lineage>
</organism>
<reference evidence="4 5" key="1">
    <citation type="submission" date="2015-12" db="EMBL/GenBank/DDBJ databases">
        <authorList>
            <person name="Shamseldin A."/>
            <person name="Moawad H."/>
            <person name="Abd El-Rahim W.M."/>
            <person name="Sadowsky M.J."/>
        </authorList>
    </citation>
    <scope>NUCLEOTIDE SEQUENCE [LARGE SCALE GENOMIC DNA]</scope>
    <source>
        <strain evidence="4 5">SM2</strain>
    </source>
</reference>
<proteinExistence type="inferred from homology"/>
<dbReference type="InterPro" id="IPR020904">
    <property type="entry name" value="Sc_DH/Rdtase_CS"/>
</dbReference>
<accession>A0A127M4X5</accession>
<dbReference type="GO" id="GO:0016020">
    <property type="term" value="C:membrane"/>
    <property type="evidence" value="ECO:0007669"/>
    <property type="project" value="TreeGrafter"/>
</dbReference>
<sequence length="272" mass="29668">MKTFKGKVAIVTGGGGDGIGHHLVMALARQGAKIAFCDIAKLDTTATKLAELGANYYCEMVDMADKQAISQFIDNVLARFSCIDLLINNAGIALGDLSFGEASEQDFEKITNINYWGVIHTTQRCYPHLLKRPEAAIVNLSSSQGILALPYLVPYCTTKFAVRGFTDSLRAEHHIRGIRNVTVHTVHPGAVATNITLNADHHNSGTQQFHEDLQRGTQPADAANIILRGVQKNVGRIFISDGRAQDILARLLPTASVYIVKMMMRLRGIAAR</sequence>
<dbReference type="Pfam" id="PF00106">
    <property type="entry name" value="adh_short"/>
    <property type="match status" value="1"/>
</dbReference>
<evidence type="ECO:0000256" key="1">
    <source>
        <dbReference type="ARBA" id="ARBA00006484"/>
    </source>
</evidence>